<evidence type="ECO:0000313" key="1">
    <source>
        <dbReference type="EMBL" id="KAK9502952.1"/>
    </source>
</evidence>
<dbReference type="EMBL" id="JAPXFL010000008">
    <property type="protein sequence ID" value="KAK9502952.1"/>
    <property type="molecule type" value="Genomic_DNA"/>
</dbReference>
<reference evidence="1 2" key="1">
    <citation type="submission" date="2022-12" db="EMBL/GenBank/DDBJ databases">
        <title>Chromosome-level genome assembly of true bugs.</title>
        <authorList>
            <person name="Ma L."/>
            <person name="Li H."/>
        </authorList>
    </citation>
    <scope>NUCLEOTIDE SEQUENCE [LARGE SCALE GENOMIC DNA]</scope>
    <source>
        <strain evidence="1">Lab_2022b</strain>
    </source>
</reference>
<dbReference type="AlphaFoldDB" id="A0AAW1CXD9"/>
<accession>A0AAW1CXD9</accession>
<protein>
    <submittedName>
        <fullName evidence="1">Uncharacterized protein</fullName>
    </submittedName>
</protein>
<gene>
    <name evidence="1" type="ORF">O3M35_011629</name>
</gene>
<comment type="caution">
    <text evidence="1">The sequence shown here is derived from an EMBL/GenBank/DDBJ whole genome shotgun (WGS) entry which is preliminary data.</text>
</comment>
<organism evidence="1 2">
    <name type="scientific">Rhynocoris fuscipes</name>
    <dbReference type="NCBI Taxonomy" id="488301"/>
    <lineage>
        <taxon>Eukaryota</taxon>
        <taxon>Metazoa</taxon>
        <taxon>Ecdysozoa</taxon>
        <taxon>Arthropoda</taxon>
        <taxon>Hexapoda</taxon>
        <taxon>Insecta</taxon>
        <taxon>Pterygota</taxon>
        <taxon>Neoptera</taxon>
        <taxon>Paraneoptera</taxon>
        <taxon>Hemiptera</taxon>
        <taxon>Heteroptera</taxon>
        <taxon>Panheteroptera</taxon>
        <taxon>Cimicomorpha</taxon>
        <taxon>Reduviidae</taxon>
        <taxon>Harpactorinae</taxon>
        <taxon>Harpactorini</taxon>
        <taxon>Rhynocoris</taxon>
    </lineage>
</organism>
<sequence>MMDSSAILAELRSIAEGKYTGLQSNDNYMNRTYEQQYISLIKIREKIKENYYFWNDNNDRFKITVRDMNGNELFTYRSDDSLETDIQLLCTFYTSIRQTFKFYQYFDNETVKELICHFVEKYDIDTKALRNRLKNDSITLLRIARCFPNICCENYAKGLFISRIPLDIIGVTLKNKHRAILCPLFPSVASNVLFISKNTNILPQLLWIYFNIPIRTEKWRIKNFDKIWFSVMELLNADIFPEEYRFYLCHQWDLIDKNGKMNKIWKLSREYCLKMLDKTLKRQIKQLQ</sequence>
<keyword evidence="2" id="KW-1185">Reference proteome</keyword>
<evidence type="ECO:0000313" key="2">
    <source>
        <dbReference type="Proteomes" id="UP001461498"/>
    </source>
</evidence>
<dbReference type="Proteomes" id="UP001461498">
    <property type="component" value="Unassembled WGS sequence"/>
</dbReference>
<proteinExistence type="predicted"/>
<name>A0AAW1CXD9_9HEMI</name>